<dbReference type="GO" id="GO:0032259">
    <property type="term" value="P:methylation"/>
    <property type="evidence" value="ECO:0007669"/>
    <property type="project" value="UniProtKB-KW"/>
</dbReference>
<dbReference type="InterPro" id="IPR041698">
    <property type="entry name" value="Methyltransf_25"/>
</dbReference>
<dbReference type="Pfam" id="PF13649">
    <property type="entry name" value="Methyltransf_25"/>
    <property type="match status" value="1"/>
</dbReference>
<dbReference type="SUPFAM" id="SSF53335">
    <property type="entry name" value="S-adenosyl-L-methionine-dependent methyltransferases"/>
    <property type="match status" value="1"/>
</dbReference>
<organism evidence="2 3">
    <name type="scientific">Pseudaquabacterium rugosum</name>
    <dbReference type="NCBI Taxonomy" id="2984194"/>
    <lineage>
        <taxon>Bacteria</taxon>
        <taxon>Pseudomonadati</taxon>
        <taxon>Pseudomonadota</taxon>
        <taxon>Betaproteobacteria</taxon>
        <taxon>Burkholderiales</taxon>
        <taxon>Sphaerotilaceae</taxon>
        <taxon>Pseudaquabacterium</taxon>
    </lineage>
</organism>
<dbReference type="CDD" id="cd02440">
    <property type="entry name" value="AdoMet_MTases"/>
    <property type="match status" value="1"/>
</dbReference>
<dbReference type="EC" id="2.1.1.-" evidence="2"/>
<dbReference type="GO" id="GO:0008168">
    <property type="term" value="F:methyltransferase activity"/>
    <property type="evidence" value="ECO:0007669"/>
    <property type="project" value="UniProtKB-KW"/>
</dbReference>
<name>A0ABU9B6L1_9BURK</name>
<evidence type="ECO:0000259" key="1">
    <source>
        <dbReference type="Pfam" id="PF13649"/>
    </source>
</evidence>
<evidence type="ECO:0000313" key="3">
    <source>
        <dbReference type="Proteomes" id="UP001368500"/>
    </source>
</evidence>
<dbReference type="Proteomes" id="UP001368500">
    <property type="component" value="Unassembled WGS sequence"/>
</dbReference>
<proteinExistence type="predicted"/>
<dbReference type="RefSeq" id="WP_341372566.1">
    <property type="nucleotide sequence ID" value="NZ_JBBUTF010000002.1"/>
</dbReference>
<gene>
    <name evidence="2" type="ORF">AACH11_02270</name>
</gene>
<accession>A0ABU9B6L1</accession>
<reference evidence="2 3" key="1">
    <citation type="submission" date="2024-04" db="EMBL/GenBank/DDBJ databases">
        <title>Novel species of the genus Ideonella isolated from streams.</title>
        <authorList>
            <person name="Lu H."/>
        </authorList>
    </citation>
    <scope>NUCLEOTIDE SEQUENCE [LARGE SCALE GENOMIC DNA]</scope>
    <source>
        <strain evidence="2 3">BYS139W</strain>
    </source>
</reference>
<keyword evidence="2" id="KW-0489">Methyltransferase</keyword>
<keyword evidence="2" id="KW-0808">Transferase</keyword>
<comment type="caution">
    <text evidence="2">The sequence shown here is derived from an EMBL/GenBank/DDBJ whole genome shotgun (WGS) entry which is preliminary data.</text>
</comment>
<dbReference type="Gene3D" id="3.40.50.150">
    <property type="entry name" value="Vaccinia Virus protein VP39"/>
    <property type="match status" value="1"/>
</dbReference>
<evidence type="ECO:0000313" key="2">
    <source>
        <dbReference type="EMBL" id="MEK8024794.1"/>
    </source>
</evidence>
<dbReference type="InterPro" id="IPR029063">
    <property type="entry name" value="SAM-dependent_MTases_sf"/>
</dbReference>
<feature type="domain" description="Methyltransferase" evidence="1">
    <location>
        <begin position="61"/>
        <end position="156"/>
    </location>
</feature>
<sequence length="238" mass="26222">MSRPGPGGEPQAVVDRYARRADGDRYSFFRPEVLRGVQERQRVMLALLQAHGHTDLPALRVLEVGCGAGGNLLELLRLGCDPARLAGVELLPERHARARAVLPAALPLWCGDALALDIADGSRDIVLQSTVFSSLLDDAFQQRLADAMWRWVAPGGGVLWYDFTVDNPRNRDVRGVPLRRLRQLFPQARIDARRVTLAPPLARALCRLHPALYGLANALPPLRTHVLAWVGKPPRIPG</sequence>
<protein>
    <submittedName>
        <fullName evidence="2">Class I SAM-dependent methyltransferase</fullName>
        <ecNumber evidence="2">2.1.1.-</ecNumber>
    </submittedName>
</protein>
<dbReference type="EMBL" id="JBBUTF010000002">
    <property type="protein sequence ID" value="MEK8024794.1"/>
    <property type="molecule type" value="Genomic_DNA"/>
</dbReference>
<keyword evidence="3" id="KW-1185">Reference proteome</keyword>